<gene>
    <name evidence="3" type="ORF">EPV75_05635</name>
</gene>
<feature type="transmembrane region" description="Helical" evidence="1">
    <location>
        <begin position="42"/>
        <end position="61"/>
    </location>
</feature>
<accession>A0A410H2N2</accession>
<feature type="transmembrane region" description="Helical" evidence="1">
    <location>
        <begin position="130"/>
        <end position="151"/>
    </location>
</feature>
<dbReference type="InterPro" id="IPR052372">
    <property type="entry name" value="YpjD/HemX"/>
</dbReference>
<dbReference type="Proteomes" id="UP000285478">
    <property type="component" value="Chromosome"/>
</dbReference>
<dbReference type="InterPro" id="IPR002541">
    <property type="entry name" value="Cyt_c_assembly"/>
</dbReference>
<dbReference type="PANTHER" id="PTHR38034">
    <property type="entry name" value="INNER MEMBRANE PROTEIN YPJD"/>
    <property type="match status" value="1"/>
</dbReference>
<reference evidence="3 4" key="1">
    <citation type="journal article" date="2018" name="Environ. Microbiol.">
        <title>Genomes of ubiquitous marine and hypersaline Hydrogenovibrio, Thiomicrorhabdus and Thiomicrospira spp. encode a diversity of mechanisms to sustain chemolithoautotrophy in heterogeneous environments.</title>
        <authorList>
            <person name="Scott K.M."/>
            <person name="Williams J."/>
            <person name="Porter C.M.B."/>
            <person name="Russel S."/>
            <person name="Harmer T.L."/>
            <person name="Paul J.H."/>
            <person name="Antonen K.M."/>
            <person name="Bridges M.K."/>
            <person name="Camper G.J."/>
            <person name="Campla C.K."/>
            <person name="Casella L.G."/>
            <person name="Chase E."/>
            <person name="Conrad J.W."/>
            <person name="Cruz M.C."/>
            <person name="Dunlap D.S."/>
            <person name="Duran L."/>
            <person name="Fahsbender E.M."/>
            <person name="Goldsmith D.B."/>
            <person name="Keeley R.F."/>
            <person name="Kondoff M.R."/>
            <person name="Kussy B.I."/>
            <person name="Lane M.K."/>
            <person name="Lawler S."/>
            <person name="Leigh B.A."/>
            <person name="Lewis C."/>
            <person name="Lostal L.M."/>
            <person name="Marking D."/>
            <person name="Mancera P.A."/>
            <person name="McClenthan E.C."/>
            <person name="McIntyre E.A."/>
            <person name="Mine J.A."/>
            <person name="Modi S."/>
            <person name="Moore B.D."/>
            <person name="Morgan W.A."/>
            <person name="Nelson K.M."/>
            <person name="Nguyen K.N."/>
            <person name="Ogburn N."/>
            <person name="Parrino D.G."/>
            <person name="Pedapudi A.D."/>
            <person name="Pelham R.P."/>
            <person name="Preece A.M."/>
            <person name="Rampersad E.A."/>
            <person name="Richardson J.C."/>
            <person name="Rodgers C.M."/>
            <person name="Schaffer B.L."/>
            <person name="Sheridan N.E."/>
            <person name="Solone M.R."/>
            <person name="Staley Z.R."/>
            <person name="Tabuchi M."/>
            <person name="Waide R.J."/>
            <person name="Wanjugi P.W."/>
            <person name="Young S."/>
            <person name="Clum A."/>
            <person name="Daum C."/>
            <person name="Huntemann M."/>
            <person name="Ivanova N."/>
            <person name="Kyrpides N."/>
            <person name="Mikhailova N."/>
            <person name="Palaniappan K."/>
            <person name="Pillay M."/>
            <person name="Reddy T.B.K."/>
            <person name="Shapiro N."/>
            <person name="Stamatis D."/>
            <person name="Varghese N."/>
            <person name="Woyke T."/>
            <person name="Boden R."/>
            <person name="Freyermuth S.K."/>
            <person name="Kerfeld C.A."/>
        </authorList>
    </citation>
    <scope>NUCLEOTIDE SEQUENCE [LARGE SCALE GENOMIC DNA]</scope>
    <source>
        <strain evidence="3 4">JR-2</strain>
    </source>
</reference>
<dbReference type="GO" id="GO:0020037">
    <property type="term" value="F:heme binding"/>
    <property type="evidence" value="ECO:0007669"/>
    <property type="project" value="InterPro"/>
</dbReference>
<keyword evidence="1" id="KW-1133">Transmembrane helix</keyword>
<dbReference type="KEGG" id="htr:EPV75_05635"/>
<feature type="transmembrane region" description="Helical" evidence="1">
    <location>
        <begin position="178"/>
        <end position="200"/>
    </location>
</feature>
<dbReference type="Pfam" id="PF01578">
    <property type="entry name" value="Cytochrom_C_asm"/>
    <property type="match status" value="1"/>
</dbReference>
<dbReference type="PANTHER" id="PTHR38034:SF1">
    <property type="entry name" value="INNER MEMBRANE PROTEIN YPJD"/>
    <property type="match status" value="1"/>
</dbReference>
<feature type="transmembrane region" description="Helical" evidence="1">
    <location>
        <begin position="73"/>
        <end position="91"/>
    </location>
</feature>
<dbReference type="EMBL" id="CP035033">
    <property type="protein sequence ID" value="QAB15183.1"/>
    <property type="molecule type" value="Genomic_DNA"/>
</dbReference>
<feature type="domain" description="Cytochrome c assembly protein" evidence="2">
    <location>
        <begin position="43"/>
        <end position="262"/>
    </location>
</feature>
<protein>
    <submittedName>
        <fullName evidence="3">Cytochrome C biogenesis protein</fullName>
    </submittedName>
</protein>
<organism evidence="3 4">
    <name type="scientific">Hydrogenovibrio thermophilus</name>
    <dbReference type="NCBI Taxonomy" id="265883"/>
    <lineage>
        <taxon>Bacteria</taxon>
        <taxon>Pseudomonadati</taxon>
        <taxon>Pseudomonadota</taxon>
        <taxon>Gammaproteobacteria</taxon>
        <taxon>Thiotrichales</taxon>
        <taxon>Piscirickettsiaceae</taxon>
        <taxon>Hydrogenovibrio</taxon>
    </lineage>
</organism>
<evidence type="ECO:0000259" key="2">
    <source>
        <dbReference type="Pfam" id="PF01578"/>
    </source>
</evidence>
<keyword evidence="1" id="KW-0472">Membrane</keyword>
<keyword evidence="1" id="KW-0812">Transmembrane</keyword>
<evidence type="ECO:0000313" key="3">
    <source>
        <dbReference type="EMBL" id="QAB15183.1"/>
    </source>
</evidence>
<dbReference type="AlphaFoldDB" id="A0A410H2N2"/>
<feature type="transmembrane region" description="Helical" evidence="1">
    <location>
        <begin position="212"/>
        <end position="232"/>
    </location>
</feature>
<dbReference type="GO" id="GO:0017004">
    <property type="term" value="P:cytochrome complex assembly"/>
    <property type="evidence" value="ECO:0007669"/>
    <property type="project" value="InterPro"/>
</dbReference>
<keyword evidence="4" id="KW-1185">Reference proteome</keyword>
<dbReference type="RefSeq" id="WP_029937855.1">
    <property type="nucleotide sequence ID" value="NZ_CP035033.1"/>
</dbReference>
<proteinExistence type="predicted"/>
<evidence type="ECO:0000256" key="1">
    <source>
        <dbReference type="SAM" id="Phobius"/>
    </source>
</evidence>
<evidence type="ECO:0000313" key="4">
    <source>
        <dbReference type="Proteomes" id="UP000285478"/>
    </source>
</evidence>
<feature type="transmembrane region" description="Helical" evidence="1">
    <location>
        <begin position="97"/>
        <end position="118"/>
    </location>
</feature>
<sequence>MAISVFIALFSSLLYLYATHILWQRFKSDESEAANFNRHKLLLIAALAAVVHLISFSGHLFSDGMLMFRFGTGLSLISWIAVVILLITNINKATENLGIFIFPLAALTTLLPFTGTTLQPLPLALGSHILISITAYSIMGLAAAQATLYAIQERRFQKRQLSIVFKNLPPLQIMEKTLIQLVIIGFIFLSFALLSGVFFMEDIFAQHLVHKTFFAILAWLTYGLLIFGHFQFGWRGQKAAYYTIWAYFLLILSYIGTEIVLNFMMHAKG</sequence>
<feature type="transmembrane region" description="Helical" evidence="1">
    <location>
        <begin position="244"/>
        <end position="264"/>
    </location>
</feature>
<name>A0A410H2N2_9GAMM</name>